<dbReference type="Gene3D" id="2.70.70.10">
    <property type="entry name" value="Glucose Permease (Domain IIA)"/>
    <property type="match status" value="1"/>
</dbReference>
<keyword evidence="3" id="KW-1185">Reference proteome</keyword>
<accession>A0A8J7F2Z8</accession>
<protein>
    <submittedName>
        <fullName evidence="2">Peptidoglycan DD-metalloendopeptidase family protein</fullName>
    </submittedName>
</protein>
<evidence type="ECO:0000313" key="3">
    <source>
        <dbReference type="Proteomes" id="UP000620559"/>
    </source>
</evidence>
<reference evidence="2" key="1">
    <citation type="submission" date="2020-10" db="EMBL/GenBank/DDBJ databases">
        <authorList>
            <person name="Castelo-Branco R."/>
            <person name="Eusebio N."/>
            <person name="Adriana R."/>
            <person name="Vieira A."/>
            <person name="Brugerolle De Fraissinette N."/>
            <person name="Rezende De Castro R."/>
            <person name="Schneider M.P."/>
            <person name="Vasconcelos V."/>
            <person name="Leao P.N."/>
        </authorList>
    </citation>
    <scope>NUCLEOTIDE SEQUENCE</scope>
    <source>
        <strain evidence="2">LEGE 06105</strain>
    </source>
</reference>
<dbReference type="CDD" id="cd12797">
    <property type="entry name" value="M23_peptidase"/>
    <property type="match status" value="1"/>
</dbReference>
<organism evidence="2 3">
    <name type="scientific">Plectonema cf. radiosum LEGE 06105</name>
    <dbReference type="NCBI Taxonomy" id="945769"/>
    <lineage>
        <taxon>Bacteria</taxon>
        <taxon>Bacillati</taxon>
        <taxon>Cyanobacteriota</taxon>
        <taxon>Cyanophyceae</taxon>
        <taxon>Oscillatoriophycideae</taxon>
        <taxon>Oscillatoriales</taxon>
        <taxon>Microcoleaceae</taxon>
        <taxon>Plectonema</taxon>
    </lineage>
</organism>
<dbReference type="EMBL" id="JADEWL010000047">
    <property type="protein sequence ID" value="MBE9214007.1"/>
    <property type="molecule type" value="Genomic_DNA"/>
</dbReference>
<dbReference type="RefSeq" id="WP_193921392.1">
    <property type="nucleotide sequence ID" value="NZ_JADEWL010000047.1"/>
</dbReference>
<evidence type="ECO:0000313" key="2">
    <source>
        <dbReference type="EMBL" id="MBE9214007.1"/>
    </source>
</evidence>
<sequence length="301" mass="32059">MQVSLEKFIFGTLITAALLPINVSAAPVNTLGKLPWQGGISAKVSQTLHTDGLGKSAFDIALPAGTPVLAPVDSTVVWSCIAKGTTDHHAIMLQQANSDRKYTLFHVQGNSSNIYKNRNFRAGEQIGVVAADMPKDRNCAVSYGVHLHFGLPTQNEVVDGVSFTKTSPALNTVLTSSNGTATSPQPPQATTFQSPVSKLSVSVPSVDLTIQAKKVSGQKVYWRMYRTAVGNLPARYWQGEQVASSNSLTLPDLDGSGDTLKGVNYYTVASLSPIPKEDVAKMRTSCFASTGGTQLCDRASR</sequence>
<comment type="caution">
    <text evidence="2">The sequence shown here is derived from an EMBL/GenBank/DDBJ whole genome shotgun (WGS) entry which is preliminary data.</text>
</comment>
<dbReference type="InterPro" id="IPR016047">
    <property type="entry name" value="M23ase_b-sheet_dom"/>
</dbReference>
<dbReference type="Pfam" id="PF01551">
    <property type="entry name" value="Peptidase_M23"/>
    <property type="match status" value="1"/>
</dbReference>
<dbReference type="InterPro" id="IPR011055">
    <property type="entry name" value="Dup_hybrid_motif"/>
</dbReference>
<proteinExistence type="predicted"/>
<feature type="domain" description="M23ase beta-sheet core" evidence="1">
    <location>
        <begin position="57"/>
        <end position="159"/>
    </location>
</feature>
<name>A0A8J7F2Z8_9CYAN</name>
<dbReference type="AlphaFoldDB" id="A0A8J7F2Z8"/>
<gene>
    <name evidence="2" type="ORF">IQ247_15260</name>
</gene>
<evidence type="ECO:0000259" key="1">
    <source>
        <dbReference type="Pfam" id="PF01551"/>
    </source>
</evidence>
<dbReference type="SUPFAM" id="SSF51261">
    <property type="entry name" value="Duplicated hybrid motif"/>
    <property type="match status" value="1"/>
</dbReference>
<dbReference type="Proteomes" id="UP000620559">
    <property type="component" value="Unassembled WGS sequence"/>
</dbReference>